<protein>
    <submittedName>
        <fullName evidence="5">Regulator</fullName>
    </submittedName>
</protein>
<evidence type="ECO:0000256" key="2">
    <source>
        <dbReference type="ARBA" id="ARBA00023125"/>
    </source>
</evidence>
<dbReference type="Pfam" id="PF12833">
    <property type="entry name" value="HTH_18"/>
    <property type="match status" value="1"/>
</dbReference>
<keyword evidence="1" id="KW-0805">Transcription regulation</keyword>
<dbReference type="InterPro" id="IPR037923">
    <property type="entry name" value="HTH-like"/>
</dbReference>
<proteinExistence type="predicted"/>
<dbReference type="EMBL" id="LVYD01000044">
    <property type="protein sequence ID" value="OQP63725.1"/>
    <property type="molecule type" value="Genomic_DNA"/>
</dbReference>
<dbReference type="SUPFAM" id="SSF46689">
    <property type="entry name" value="Homeodomain-like"/>
    <property type="match status" value="2"/>
</dbReference>
<dbReference type="PROSITE" id="PS01124">
    <property type="entry name" value="HTH_ARAC_FAMILY_2"/>
    <property type="match status" value="1"/>
</dbReference>
<dbReference type="SMART" id="SM00342">
    <property type="entry name" value="HTH_ARAC"/>
    <property type="match status" value="1"/>
</dbReference>
<name>A0A1V9FZC5_9BACT</name>
<keyword evidence="6" id="KW-1185">Reference proteome</keyword>
<dbReference type="InterPro" id="IPR018060">
    <property type="entry name" value="HTH_AraC"/>
</dbReference>
<feature type="domain" description="HTH araC/xylS-type" evidence="4">
    <location>
        <begin position="189"/>
        <end position="287"/>
    </location>
</feature>
<dbReference type="STRING" id="1703345.A3860_22550"/>
<accession>A0A1V9FZC5</accession>
<evidence type="ECO:0000313" key="5">
    <source>
        <dbReference type="EMBL" id="OQP63725.1"/>
    </source>
</evidence>
<dbReference type="GO" id="GO:0043565">
    <property type="term" value="F:sequence-specific DNA binding"/>
    <property type="evidence" value="ECO:0007669"/>
    <property type="project" value="InterPro"/>
</dbReference>
<dbReference type="PRINTS" id="PR00032">
    <property type="entry name" value="HTHARAC"/>
</dbReference>
<sequence length="294" mass="34246">MTRRALKHSFTLLNVDYVRLGNKWNYKNVLSPYFRMYYIDEGKGSISNDKGSWVLEPGYMYLIPSFTLCNLQCSGHLGQYFIHFFEDTLDGISLFHHCRTVFKIKATELDIANFKRLLEINPGRKINRSDNPKVYEKNIYYQEYEELNNKQSYELFLETKGILLQLISKFIDPKQIQQSEPTGIPSKVVDLLGFIQLNLGQPLTVKHLANIVNQHPDYLSRIFLKLTGERPLSYIHTKRIERAQYLMVTTQLSLSQIAEATGFDNLQHFSKVFKKKTSLAPGKYREQNHTIGIH</sequence>
<dbReference type="GO" id="GO:0003700">
    <property type="term" value="F:DNA-binding transcription factor activity"/>
    <property type="evidence" value="ECO:0007669"/>
    <property type="project" value="InterPro"/>
</dbReference>
<organism evidence="5 6">
    <name type="scientific">Niastella vici</name>
    <dbReference type="NCBI Taxonomy" id="1703345"/>
    <lineage>
        <taxon>Bacteria</taxon>
        <taxon>Pseudomonadati</taxon>
        <taxon>Bacteroidota</taxon>
        <taxon>Chitinophagia</taxon>
        <taxon>Chitinophagales</taxon>
        <taxon>Chitinophagaceae</taxon>
        <taxon>Niastella</taxon>
    </lineage>
</organism>
<gene>
    <name evidence="5" type="ORF">A3860_22550</name>
</gene>
<evidence type="ECO:0000256" key="1">
    <source>
        <dbReference type="ARBA" id="ARBA00023015"/>
    </source>
</evidence>
<evidence type="ECO:0000313" key="6">
    <source>
        <dbReference type="Proteomes" id="UP000192796"/>
    </source>
</evidence>
<dbReference type="PROSITE" id="PS00041">
    <property type="entry name" value="HTH_ARAC_FAMILY_1"/>
    <property type="match status" value="1"/>
</dbReference>
<keyword evidence="2" id="KW-0238">DNA-binding</keyword>
<dbReference type="OrthoDB" id="1007602at2"/>
<dbReference type="SUPFAM" id="SSF51215">
    <property type="entry name" value="Regulatory protein AraC"/>
    <property type="match status" value="1"/>
</dbReference>
<dbReference type="Proteomes" id="UP000192796">
    <property type="component" value="Unassembled WGS sequence"/>
</dbReference>
<dbReference type="AlphaFoldDB" id="A0A1V9FZC5"/>
<reference evidence="5 6" key="1">
    <citation type="submission" date="2016-03" db="EMBL/GenBank/DDBJ databases">
        <title>Niastella vici sp. nov., isolated from farmland soil.</title>
        <authorList>
            <person name="Chen L."/>
            <person name="Wang D."/>
            <person name="Yang S."/>
            <person name="Wang G."/>
        </authorList>
    </citation>
    <scope>NUCLEOTIDE SEQUENCE [LARGE SCALE GENOMIC DNA]</scope>
    <source>
        <strain evidence="5 6">DJ57</strain>
    </source>
</reference>
<keyword evidence="3" id="KW-0804">Transcription</keyword>
<dbReference type="PANTHER" id="PTHR43280:SF28">
    <property type="entry name" value="HTH-TYPE TRANSCRIPTIONAL ACTIVATOR RHAS"/>
    <property type="match status" value="1"/>
</dbReference>
<evidence type="ECO:0000259" key="4">
    <source>
        <dbReference type="PROSITE" id="PS01124"/>
    </source>
</evidence>
<dbReference type="InterPro" id="IPR020449">
    <property type="entry name" value="Tscrpt_reg_AraC-type_HTH"/>
</dbReference>
<evidence type="ECO:0000256" key="3">
    <source>
        <dbReference type="ARBA" id="ARBA00023163"/>
    </source>
</evidence>
<dbReference type="Gene3D" id="1.10.10.60">
    <property type="entry name" value="Homeodomain-like"/>
    <property type="match status" value="2"/>
</dbReference>
<dbReference type="PANTHER" id="PTHR43280">
    <property type="entry name" value="ARAC-FAMILY TRANSCRIPTIONAL REGULATOR"/>
    <property type="match status" value="1"/>
</dbReference>
<dbReference type="InterPro" id="IPR018062">
    <property type="entry name" value="HTH_AraC-typ_CS"/>
</dbReference>
<dbReference type="InterPro" id="IPR009057">
    <property type="entry name" value="Homeodomain-like_sf"/>
</dbReference>
<dbReference type="RefSeq" id="WP_081147385.1">
    <property type="nucleotide sequence ID" value="NZ_LVYD01000044.1"/>
</dbReference>
<comment type="caution">
    <text evidence="5">The sequence shown here is derived from an EMBL/GenBank/DDBJ whole genome shotgun (WGS) entry which is preliminary data.</text>
</comment>